<evidence type="ECO:0008006" key="3">
    <source>
        <dbReference type="Google" id="ProtNLM"/>
    </source>
</evidence>
<dbReference type="EMBL" id="CZBA01000025">
    <property type="protein sequence ID" value="CUP95536.1"/>
    <property type="molecule type" value="Genomic_DNA"/>
</dbReference>
<sequence>MTEEWLDFIIACRNGQSHSYDIVEGPMADDTIYNYLQNYLDGKISRVAFWELVKFKYPTHQISFHTIQALDTLKFVGSEVVYGSEK</sequence>
<dbReference type="Pfam" id="PF13151">
    <property type="entry name" value="DUF3990"/>
    <property type="match status" value="1"/>
</dbReference>
<gene>
    <name evidence="1" type="ORF">ERS852533_03181</name>
</gene>
<dbReference type="InterPro" id="IPR025051">
    <property type="entry name" value="DUF3990"/>
</dbReference>
<proteinExistence type="predicted"/>
<accession>A0A174SG06</accession>
<dbReference type="AlphaFoldDB" id="A0A174SG06"/>
<protein>
    <recommendedName>
        <fullName evidence="3">DUF3990 domain-containing protein</fullName>
    </recommendedName>
</protein>
<evidence type="ECO:0000313" key="2">
    <source>
        <dbReference type="Proteomes" id="UP000095413"/>
    </source>
</evidence>
<organism evidence="1 2">
    <name type="scientific">Blautia obeum</name>
    <dbReference type="NCBI Taxonomy" id="40520"/>
    <lineage>
        <taxon>Bacteria</taxon>
        <taxon>Bacillati</taxon>
        <taxon>Bacillota</taxon>
        <taxon>Clostridia</taxon>
        <taxon>Lachnospirales</taxon>
        <taxon>Lachnospiraceae</taxon>
        <taxon>Blautia</taxon>
    </lineage>
</organism>
<evidence type="ECO:0000313" key="1">
    <source>
        <dbReference type="EMBL" id="CUP95536.1"/>
    </source>
</evidence>
<reference evidence="1 2" key="1">
    <citation type="submission" date="2015-09" db="EMBL/GenBank/DDBJ databases">
        <authorList>
            <consortium name="Pathogen Informatics"/>
        </authorList>
    </citation>
    <scope>NUCLEOTIDE SEQUENCE [LARGE SCALE GENOMIC DNA]</scope>
    <source>
        <strain evidence="1 2">2789STDY5834921</strain>
    </source>
</reference>
<name>A0A174SG06_9FIRM</name>
<dbReference type="Proteomes" id="UP000095413">
    <property type="component" value="Unassembled WGS sequence"/>
</dbReference>